<organism evidence="9 10">
    <name type="scientific">Flavobacterium terrae</name>
    <dbReference type="NCBI Taxonomy" id="415425"/>
    <lineage>
        <taxon>Bacteria</taxon>
        <taxon>Pseudomonadati</taxon>
        <taxon>Bacteroidota</taxon>
        <taxon>Flavobacteriia</taxon>
        <taxon>Flavobacteriales</taxon>
        <taxon>Flavobacteriaceae</taxon>
        <taxon>Flavobacterium</taxon>
    </lineage>
</organism>
<keyword evidence="5" id="KW-0676">Redox-active center</keyword>
<name>A0A1M6D6X8_9FLAO</name>
<dbReference type="NCBIfam" id="TIGR01068">
    <property type="entry name" value="thioredoxin"/>
    <property type="match status" value="1"/>
</dbReference>
<evidence type="ECO:0000259" key="8">
    <source>
        <dbReference type="PROSITE" id="PS51352"/>
    </source>
</evidence>
<reference evidence="10" key="1">
    <citation type="submission" date="2016-11" db="EMBL/GenBank/DDBJ databases">
        <authorList>
            <person name="Varghese N."/>
            <person name="Submissions S."/>
        </authorList>
    </citation>
    <scope>NUCLEOTIDE SEQUENCE [LARGE SCALE GENOMIC DNA]</scope>
    <source>
        <strain evidence="10">DSM 18829</strain>
    </source>
</reference>
<dbReference type="EMBL" id="FQZI01000002">
    <property type="protein sequence ID" value="SHI68901.1"/>
    <property type="molecule type" value="Genomic_DNA"/>
</dbReference>
<evidence type="ECO:0000256" key="3">
    <source>
        <dbReference type="ARBA" id="ARBA00022982"/>
    </source>
</evidence>
<dbReference type="SUPFAM" id="SSF52833">
    <property type="entry name" value="Thioredoxin-like"/>
    <property type="match status" value="1"/>
</dbReference>
<feature type="domain" description="Thioredoxin" evidence="8">
    <location>
        <begin position="98"/>
        <end position="232"/>
    </location>
</feature>
<dbReference type="InterPro" id="IPR036873">
    <property type="entry name" value="Rhodanese-like_dom_sf"/>
</dbReference>
<keyword evidence="3" id="KW-0249">Electron transport</keyword>
<dbReference type="PROSITE" id="PS51257">
    <property type="entry name" value="PROKAR_LIPOPROTEIN"/>
    <property type="match status" value="1"/>
</dbReference>
<dbReference type="Pfam" id="PF00581">
    <property type="entry name" value="Rhodanese"/>
    <property type="match status" value="1"/>
</dbReference>
<evidence type="ECO:0000259" key="7">
    <source>
        <dbReference type="PROSITE" id="PS50206"/>
    </source>
</evidence>
<dbReference type="CDD" id="cd00158">
    <property type="entry name" value="RHOD"/>
    <property type="match status" value="1"/>
</dbReference>
<dbReference type="PROSITE" id="PS50206">
    <property type="entry name" value="RHODANESE_3"/>
    <property type="match status" value="1"/>
</dbReference>
<dbReference type="STRING" id="415425.SAMN05444363_1279"/>
<dbReference type="InterPro" id="IPR013766">
    <property type="entry name" value="Thioredoxin_domain"/>
</dbReference>
<dbReference type="CDD" id="cd02947">
    <property type="entry name" value="TRX_family"/>
    <property type="match status" value="1"/>
</dbReference>
<dbReference type="SMART" id="SM00450">
    <property type="entry name" value="RHOD"/>
    <property type="match status" value="1"/>
</dbReference>
<evidence type="ECO:0000256" key="1">
    <source>
        <dbReference type="ARBA" id="ARBA00008987"/>
    </source>
</evidence>
<accession>A0A1M6D6X8</accession>
<dbReference type="OrthoDB" id="9808735at2"/>
<evidence type="ECO:0000313" key="10">
    <source>
        <dbReference type="Proteomes" id="UP000184488"/>
    </source>
</evidence>
<evidence type="ECO:0000313" key="9">
    <source>
        <dbReference type="EMBL" id="SHI68901.1"/>
    </source>
</evidence>
<comment type="similarity">
    <text evidence="1">Belongs to the thioredoxin family.</text>
</comment>
<proteinExistence type="inferred from homology"/>
<feature type="domain" description="Rhodanese" evidence="7">
    <location>
        <begin position="41"/>
        <end position="124"/>
    </location>
</feature>
<dbReference type="PANTHER" id="PTHR45663">
    <property type="entry name" value="GEO12009P1"/>
    <property type="match status" value="1"/>
</dbReference>
<dbReference type="Proteomes" id="UP000184488">
    <property type="component" value="Unassembled WGS sequence"/>
</dbReference>
<gene>
    <name evidence="9" type="ORF">SAMN05444363_1279</name>
</gene>
<dbReference type="Gene3D" id="3.40.250.10">
    <property type="entry name" value="Rhodanese-like domain"/>
    <property type="match status" value="1"/>
</dbReference>
<dbReference type="PROSITE" id="PS51352">
    <property type="entry name" value="THIOREDOXIN_2"/>
    <property type="match status" value="1"/>
</dbReference>
<evidence type="ECO:0000256" key="5">
    <source>
        <dbReference type="ARBA" id="ARBA00023284"/>
    </source>
</evidence>
<dbReference type="Gene3D" id="3.40.30.10">
    <property type="entry name" value="Glutaredoxin"/>
    <property type="match status" value="1"/>
</dbReference>
<dbReference type="InterPro" id="IPR036249">
    <property type="entry name" value="Thioredoxin-like_sf"/>
</dbReference>
<keyword evidence="4" id="KW-1015">Disulfide bond</keyword>
<protein>
    <recommendedName>
        <fullName evidence="6">Thioredoxin</fullName>
    </recommendedName>
</protein>
<sequence>MKNLILTFLCTATISFTSCKGQDKHNYESIEPKVFAEKIATTKNPQILDVRTPEEFNSLHLDNAINNNINDADFDKNLSSLDKNKPVFVYCLAGARSAKAAAKLTEQGFTEVYNMTGGITKWNSSGLGKPVKKEGALSMADYQKLVQSDKKVLIDFNAEWCGPCKKMAPYLAKMKEELKNDIVIIQIDVDKNQELAQEMKIEGLPTLILYNKGKEVWKNLGYMSESDLKSKL</sequence>
<evidence type="ECO:0000256" key="6">
    <source>
        <dbReference type="NCBIfam" id="TIGR01068"/>
    </source>
</evidence>
<dbReference type="Pfam" id="PF00085">
    <property type="entry name" value="Thioredoxin"/>
    <property type="match status" value="1"/>
</dbReference>
<evidence type="ECO:0000256" key="4">
    <source>
        <dbReference type="ARBA" id="ARBA00023157"/>
    </source>
</evidence>
<dbReference type="PANTHER" id="PTHR45663:SF11">
    <property type="entry name" value="GEO12009P1"/>
    <property type="match status" value="1"/>
</dbReference>
<dbReference type="RefSeq" id="WP_073309648.1">
    <property type="nucleotide sequence ID" value="NZ_FQZI01000002.1"/>
</dbReference>
<keyword evidence="10" id="KW-1185">Reference proteome</keyword>
<dbReference type="PRINTS" id="PR00421">
    <property type="entry name" value="THIOREDOXIN"/>
</dbReference>
<dbReference type="InterPro" id="IPR005746">
    <property type="entry name" value="Thioredoxin"/>
</dbReference>
<dbReference type="GO" id="GO:0005737">
    <property type="term" value="C:cytoplasm"/>
    <property type="evidence" value="ECO:0007669"/>
    <property type="project" value="TreeGrafter"/>
</dbReference>
<keyword evidence="2" id="KW-0813">Transport</keyword>
<dbReference type="GO" id="GO:0015035">
    <property type="term" value="F:protein-disulfide reductase activity"/>
    <property type="evidence" value="ECO:0007669"/>
    <property type="project" value="UniProtKB-UniRule"/>
</dbReference>
<evidence type="ECO:0000256" key="2">
    <source>
        <dbReference type="ARBA" id="ARBA00022448"/>
    </source>
</evidence>
<dbReference type="SUPFAM" id="SSF52821">
    <property type="entry name" value="Rhodanese/Cell cycle control phosphatase"/>
    <property type="match status" value="1"/>
</dbReference>
<dbReference type="InterPro" id="IPR001763">
    <property type="entry name" value="Rhodanese-like_dom"/>
</dbReference>
<dbReference type="AlphaFoldDB" id="A0A1M6D6X8"/>